<feature type="non-terminal residue" evidence="1">
    <location>
        <position position="100"/>
    </location>
</feature>
<organism evidence="1 2">
    <name type="scientific">Diversispora eburnea</name>
    <dbReference type="NCBI Taxonomy" id="1213867"/>
    <lineage>
        <taxon>Eukaryota</taxon>
        <taxon>Fungi</taxon>
        <taxon>Fungi incertae sedis</taxon>
        <taxon>Mucoromycota</taxon>
        <taxon>Glomeromycotina</taxon>
        <taxon>Glomeromycetes</taxon>
        <taxon>Diversisporales</taxon>
        <taxon>Diversisporaceae</taxon>
        <taxon>Diversispora</taxon>
    </lineage>
</organism>
<keyword evidence="2" id="KW-1185">Reference proteome</keyword>
<dbReference type="AlphaFoldDB" id="A0A9N9HE27"/>
<comment type="caution">
    <text evidence="1">The sequence shown here is derived from an EMBL/GenBank/DDBJ whole genome shotgun (WGS) entry which is preliminary data.</text>
</comment>
<feature type="non-terminal residue" evidence="1">
    <location>
        <position position="1"/>
    </location>
</feature>
<sequence>IYQTRDKYAYRLNTMPEYYYEKVYGQIEYYFLHNFEDKEYMLAYIKVCSNVITNDQLDFKYFTRFKFHEFIDVQIIDHCVGFFHLGSQYFIIDRENEVDD</sequence>
<protein>
    <submittedName>
        <fullName evidence="1">2268_t:CDS:1</fullName>
    </submittedName>
</protein>
<dbReference type="EMBL" id="CAJVPK010009455">
    <property type="protein sequence ID" value="CAG8666872.1"/>
    <property type="molecule type" value="Genomic_DNA"/>
</dbReference>
<dbReference type="OrthoDB" id="2418628at2759"/>
<gene>
    <name evidence="1" type="ORF">DEBURN_LOCUS11958</name>
</gene>
<proteinExistence type="predicted"/>
<dbReference type="Proteomes" id="UP000789706">
    <property type="component" value="Unassembled WGS sequence"/>
</dbReference>
<reference evidence="1" key="1">
    <citation type="submission" date="2021-06" db="EMBL/GenBank/DDBJ databases">
        <authorList>
            <person name="Kallberg Y."/>
            <person name="Tangrot J."/>
            <person name="Rosling A."/>
        </authorList>
    </citation>
    <scope>NUCLEOTIDE SEQUENCE</scope>
    <source>
        <strain evidence="1">AZ414A</strain>
    </source>
</reference>
<name>A0A9N9HE27_9GLOM</name>
<evidence type="ECO:0000313" key="2">
    <source>
        <dbReference type="Proteomes" id="UP000789706"/>
    </source>
</evidence>
<evidence type="ECO:0000313" key="1">
    <source>
        <dbReference type="EMBL" id="CAG8666872.1"/>
    </source>
</evidence>
<accession>A0A9N9HE27</accession>